<dbReference type="EMBL" id="JADFTS010000003">
    <property type="protein sequence ID" value="KAF9615326.1"/>
    <property type="molecule type" value="Genomic_DNA"/>
</dbReference>
<dbReference type="Pfam" id="PF00646">
    <property type="entry name" value="F-box"/>
    <property type="match status" value="1"/>
</dbReference>
<dbReference type="OrthoDB" id="1057022at2759"/>
<dbReference type="InterPro" id="IPR017451">
    <property type="entry name" value="F-box-assoc_interact_dom"/>
</dbReference>
<dbReference type="InterPro" id="IPR050796">
    <property type="entry name" value="SCF_F-box_component"/>
</dbReference>
<dbReference type="Gene3D" id="1.20.1280.50">
    <property type="match status" value="1"/>
</dbReference>
<feature type="domain" description="F-box" evidence="1">
    <location>
        <begin position="34"/>
        <end position="79"/>
    </location>
</feature>
<gene>
    <name evidence="2" type="ORF">IFM89_022977</name>
</gene>
<proteinExistence type="predicted"/>
<evidence type="ECO:0000313" key="3">
    <source>
        <dbReference type="Proteomes" id="UP000631114"/>
    </source>
</evidence>
<organism evidence="2 3">
    <name type="scientific">Coptis chinensis</name>
    <dbReference type="NCBI Taxonomy" id="261450"/>
    <lineage>
        <taxon>Eukaryota</taxon>
        <taxon>Viridiplantae</taxon>
        <taxon>Streptophyta</taxon>
        <taxon>Embryophyta</taxon>
        <taxon>Tracheophyta</taxon>
        <taxon>Spermatophyta</taxon>
        <taxon>Magnoliopsida</taxon>
        <taxon>Ranunculales</taxon>
        <taxon>Ranunculaceae</taxon>
        <taxon>Coptidoideae</taxon>
        <taxon>Coptis</taxon>
    </lineage>
</organism>
<dbReference type="AlphaFoldDB" id="A0A835M980"/>
<sequence length="531" mass="61970">MSDSESPNQHLISKKRKHQENEQGELVIQGFEITGIMSKLPLEVFFEILSRVDIETLTQVRWVSKAWYNTIKHPRFVKMQHEKVIQDSTPFVIYYDLWEKDYYLVSLEEIKYDEPEMVNIYKAKLPKPLRQIHSCNGLVFSCSPPYYVCNPVTGEQVVVPEPPMSEIEVLLTGFGYDPVSQVFKVIRILQDSGRNNCDTSAEVYNFRSGKWRYIHDVLYNFNKKNVNVFLNGALHWIGAPYENGASGVIISFKLDTEEFHQLPLPSKFCSGRKKNCLYLSVLGGRLHLVHTISKKHIQVWVMKEYGMQSSWVKKYVVDDLKLENEYNDEYQVGPYELLELMKNGDIIFCSNHDLGYKDPESWELKIFYTSHEVHLNSAQKTLCRTLVVVSTNLTSYDSETEVKEEGELELQEFEITGIMSKLPIEIFFEILSRVVVETLTEVRWASKAWYNTVKHPRFVKMQHKKAIQSNTPFVIYFDIWKKIFYLVSLEEIKEDERAMVNIYEANLPTPLHQIHSCHGLVFFMLTALFCV</sequence>
<dbReference type="Proteomes" id="UP000631114">
    <property type="component" value="Unassembled WGS sequence"/>
</dbReference>
<evidence type="ECO:0000259" key="1">
    <source>
        <dbReference type="PROSITE" id="PS50181"/>
    </source>
</evidence>
<dbReference type="InterPro" id="IPR013187">
    <property type="entry name" value="F-box-assoc_dom_typ3"/>
</dbReference>
<dbReference type="PROSITE" id="PS50181">
    <property type="entry name" value="FBOX"/>
    <property type="match status" value="1"/>
</dbReference>
<keyword evidence="3" id="KW-1185">Reference proteome</keyword>
<dbReference type="NCBIfam" id="TIGR01640">
    <property type="entry name" value="F_box_assoc_1"/>
    <property type="match status" value="1"/>
</dbReference>
<protein>
    <recommendedName>
        <fullName evidence="1">F-box domain-containing protein</fullName>
    </recommendedName>
</protein>
<dbReference type="Pfam" id="PF08268">
    <property type="entry name" value="FBA_3"/>
    <property type="match status" value="1"/>
</dbReference>
<dbReference type="SUPFAM" id="SSF81383">
    <property type="entry name" value="F-box domain"/>
    <property type="match status" value="2"/>
</dbReference>
<dbReference type="PANTHER" id="PTHR31672">
    <property type="entry name" value="BNACNNG10540D PROTEIN"/>
    <property type="match status" value="1"/>
</dbReference>
<dbReference type="SMART" id="SM00256">
    <property type="entry name" value="FBOX"/>
    <property type="match status" value="2"/>
</dbReference>
<dbReference type="InterPro" id="IPR036047">
    <property type="entry name" value="F-box-like_dom_sf"/>
</dbReference>
<dbReference type="PANTHER" id="PTHR31672:SF13">
    <property type="entry name" value="F-BOX PROTEIN CPR30-LIKE"/>
    <property type="match status" value="1"/>
</dbReference>
<accession>A0A835M980</accession>
<dbReference type="InterPro" id="IPR001810">
    <property type="entry name" value="F-box_dom"/>
</dbReference>
<comment type="caution">
    <text evidence="2">The sequence shown here is derived from an EMBL/GenBank/DDBJ whole genome shotgun (WGS) entry which is preliminary data.</text>
</comment>
<name>A0A835M980_9MAGN</name>
<reference evidence="2 3" key="1">
    <citation type="submission" date="2020-10" db="EMBL/GenBank/DDBJ databases">
        <title>The Coptis chinensis genome and diversification of protoberbering-type alkaloids.</title>
        <authorList>
            <person name="Wang B."/>
            <person name="Shu S."/>
            <person name="Song C."/>
            <person name="Liu Y."/>
        </authorList>
    </citation>
    <scope>NUCLEOTIDE SEQUENCE [LARGE SCALE GENOMIC DNA]</scope>
    <source>
        <strain evidence="2">HL-2020</strain>
        <tissue evidence="2">Leaf</tissue>
    </source>
</reference>
<evidence type="ECO:0000313" key="2">
    <source>
        <dbReference type="EMBL" id="KAF9615326.1"/>
    </source>
</evidence>